<organism evidence="1 2">
    <name type="scientific">Candidatus Staskawiczbacteria bacterium RIFCSPHIGHO2_02_FULL_42_22</name>
    <dbReference type="NCBI Taxonomy" id="1802207"/>
    <lineage>
        <taxon>Bacteria</taxon>
        <taxon>Candidatus Staskawicziibacteriota</taxon>
    </lineage>
</organism>
<dbReference type="Proteomes" id="UP000178820">
    <property type="component" value="Unassembled WGS sequence"/>
</dbReference>
<dbReference type="STRING" id="1802207.A3D44_01570"/>
<reference evidence="1 2" key="1">
    <citation type="journal article" date="2016" name="Nat. Commun.">
        <title>Thousands of microbial genomes shed light on interconnected biogeochemical processes in an aquifer system.</title>
        <authorList>
            <person name="Anantharaman K."/>
            <person name="Brown C.T."/>
            <person name="Hug L.A."/>
            <person name="Sharon I."/>
            <person name="Castelle C.J."/>
            <person name="Probst A.J."/>
            <person name="Thomas B.C."/>
            <person name="Singh A."/>
            <person name="Wilkins M.J."/>
            <person name="Karaoz U."/>
            <person name="Brodie E.L."/>
            <person name="Williams K.H."/>
            <person name="Hubbard S.S."/>
            <person name="Banfield J.F."/>
        </authorList>
    </citation>
    <scope>NUCLEOTIDE SEQUENCE [LARGE SCALE GENOMIC DNA]</scope>
</reference>
<dbReference type="EMBL" id="MHOT01000026">
    <property type="protein sequence ID" value="OGZ67958.1"/>
    <property type="molecule type" value="Genomic_DNA"/>
</dbReference>
<dbReference type="AlphaFoldDB" id="A0A1G2I1N4"/>
<name>A0A1G2I1N4_9BACT</name>
<comment type="caution">
    <text evidence="1">The sequence shown here is derived from an EMBL/GenBank/DDBJ whole genome shotgun (WGS) entry which is preliminary data.</text>
</comment>
<evidence type="ECO:0008006" key="3">
    <source>
        <dbReference type="Google" id="ProtNLM"/>
    </source>
</evidence>
<accession>A0A1G2I1N4</accession>
<gene>
    <name evidence="1" type="ORF">A3D44_01570</name>
</gene>
<proteinExistence type="predicted"/>
<evidence type="ECO:0000313" key="2">
    <source>
        <dbReference type="Proteomes" id="UP000178820"/>
    </source>
</evidence>
<sequence length="152" mass="16660">MKKPTSALLSWLQKNRLFFLVIAALVFLEGVLFFAYGDVPGTVASYFKTSDTSISGIILFKEAGCAPCAKVDDFIKNSNIEQIFAFTTLEISGSSKNVTILADKAQICGLNPSDVGVPFLWDGQHCVLGYVDVIHFFEEKIKSVTQKPLIDS</sequence>
<evidence type="ECO:0000313" key="1">
    <source>
        <dbReference type="EMBL" id="OGZ67958.1"/>
    </source>
</evidence>
<protein>
    <recommendedName>
        <fullName evidence="3">Thioredoxin domain-containing protein</fullName>
    </recommendedName>
</protein>